<feature type="transmembrane region" description="Helical" evidence="1">
    <location>
        <begin position="52"/>
        <end position="74"/>
    </location>
</feature>
<keyword evidence="1" id="KW-0735">Signal-anchor</keyword>
<dbReference type="PANTHER" id="PTHR10962:SF1">
    <property type="entry name" value="INTEGRAL MEMBRANE PROTEIN 2"/>
    <property type="match status" value="1"/>
</dbReference>
<dbReference type="EMBL" id="JABSTV010000067">
    <property type="protein sequence ID" value="KAH7987801.1"/>
    <property type="molecule type" value="Genomic_DNA"/>
</dbReference>
<proteinExistence type="inferred from homology"/>
<comment type="caution">
    <text evidence="3">The sequence shown here is derived from an EMBL/GenBank/DDBJ whole genome shotgun (WGS) entry which is preliminary data.</text>
</comment>
<keyword evidence="1" id="KW-0812">Transmembrane</keyword>
<protein>
    <recommendedName>
        <fullName evidence="1">Integral membrane protein 2</fullName>
    </recommendedName>
</protein>
<organism evidence="3 4">
    <name type="scientific">Rhipicephalus sanguineus</name>
    <name type="common">Brown dog tick</name>
    <name type="synonym">Ixodes sanguineus</name>
    <dbReference type="NCBI Taxonomy" id="34632"/>
    <lineage>
        <taxon>Eukaryota</taxon>
        <taxon>Metazoa</taxon>
        <taxon>Ecdysozoa</taxon>
        <taxon>Arthropoda</taxon>
        <taxon>Chelicerata</taxon>
        <taxon>Arachnida</taxon>
        <taxon>Acari</taxon>
        <taxon>Parasitiformes</taxon>
        <taxon>Ixodida</taxon>
        <taxon>Ixodoidea</taxon>
        <taxon>Ixodidae</taxon>
        <taxon>Rhipicephalinae</taxon>
        <taxon>Rhipicephalus</taxon>
        <taxon>Rhipicephalus</taxon>
    </lineage>
</organism>
<dbReference type="PANTHER" id="PTHR10962">
    <property type="entry name" value="INTEGRAL TRANSMEMBRANE PROTEIN 2"/>
    <property type="match status" value="1"/>
</dbReference>
<keyword evidence="1" id="KW-0472">Membrane</keyword>
<dbReference type="GO" id="GO:0070062">
    <property type="term" value="C:extracellular exosome"/>
    <property type="evidence" value="ECO:0007669"/>
    <property type="project" value="TreeGrafter"/>
</dbReference>
<sequence length="282" mass="31425">MTIITQPLTEKKLAKSPQAKPLVQHESGNEGDVEGSPVIVTMRARRVSTTTTLCVFFTAFLVLATGIVGGVYLYRQFTHYKVRHFRGWCGVPYVSDSKMPPVMSGSEFLRQSSNGAYGSSPEVANSIVDPVRDNNIFQFFCSCRLKISLQIVFSCASGPCLHKLLSCLDLLLKVTPLFTKNLLPFLSFLHQAGYYDVDTEIVRERMRVVTPPILDFRDVGYYITRECSSLPTYRLERMTVPVFKRSLGENDRATFVEFAGNKVGQIEIVNIKEAVGAGSSQA</sequence>
<evidence type="ECO:0000256" key="2">
    <source>
        <dbReference type="SAM" id="MobiDB-lite"/>
    </source>
</evidence>
<dbReference type="Proteomes" id="UP000821837">
    <property type="component" value="Unassembled WGS sequence"/>
</dbReference>
<evidence type="ECO:0000313" key="4">
    <source>
        <dbReference type="Proteomes" id="UP000821837"/>
    </source>
</evidence>
<keyword evidence="1" id="KW-1133">Transmembrane helix</keyword>
<keyword evidence="4" id="KW-1185">Reference proteome</keyword>
<dbReference type="InterPro" id="IPR040145">
    <property type="entry name" value="ITM2"/>
</dbReference>
<accession>A0A9D4TEB2</accession>
<dbReference type="VEuPathDB" id="VectorBase:RSAN_044075"/>
<keyword evidence="1" id="KW-1003">Cell membrane</keyword>
<name>A0A9D4TEB2_RHISA</name>
<dbReference type="GO" id="GO:0001540">
    <property type="term" value="F:amyloid-beta binding"/>
    <property type="evidence" value="ECO:0007669"/>
    <property type="project" value="TreeGrafter"/>
</dbReference>
<feature type="region of interest" description="Disordered" evidence="2">
    <location>
        <begin position="15"/>
        <end position="34"/>
    </location>
</feature>
<comment type="subcellular location">
    <subcellularLocation>
        <location evidence="1">Membrane</location>
        <topology evidence="1">Single-pass type II membrane protein</topology>
    </subcellularLocation>
</comment>
<dbReference type="GO" id="GO:0005794">
    <property type="term" value="C:Golgi apparatus"/>
    <property type="evidence" value="ECO:0007669"/>
    <property type="project" value="TreeGrafter"/>
</dbReference>
<dbReference type="GO" id="GO:0042985">
    <property type="term" value="P:negative regulation of amyloid precursor protein biosynthetic process"/>
    <property type="evidence" value="ECO:0007669"/>
    <property type="project" value="TreeGrafter"/>
</dbReference>
<comment type="similarity">
    <text evidence="1">Belongs to the ITM2 family.</text>
</comment>
<reference evidence="3" key="2">
    <citation type="submission" date="2021-09" db="EMBL/GenBank/DDBJ databases">
        <authorList>
            <person name="Jia N."/>
            <person name="Wang J."/>
            <person name="Shi W."/>
            <person name="Du L."/>
            <person name="Sun Y."/>
            <person name="Zhan W."/>
            <person name="Jiang J."/>
            <person name="Wang Q."/>
            <person name="Zhang B."/>
            <person name="Ji P."/>
            <person name="Sakyi L.B."/>
            <person name="Cui X."/>
            <person name="Yuan T."/>
            <person name="Jiang B."/>
            <person name="Yang W."/>
            <person name="Lam T.T.-Y."/>
            <person name="Chang Q."/>
            <person name="Ding S."/>
            <person name="Wang X."/>
            <person name="Zhu J."/>
            <person name="Ruan X."/>
            <person name="Zhao L."/>
            <person name="Wei J."/>
            <person name="Que T."/>
            <person name="Du C."/>
            <person name="Cheng J."/>
            <person name="Dai P."/>
            <person name="Han X."/>
            <person name="Huang E."/>
            <person name="Gao Y."/>
            <person name="Liu J."/>
            <person name="Shao H."/>
            <person name="Ye R."/>
            <person name="Li L."/>
            <person name="Wei W."/>
            <person name="Wang X."/>
            <person name="Wang C."/>
            <person name="Huo Q."/>
            <person name="Li W."/>
            <person name="Guo W."/>
            <person name="Chen H."/>
            <person name="Chen S."/>
            <person name="Zhou L."/>
            <person name="Zhou L."/>
            <person name="Ni X."/>
            <person name="Tian J."/>
            <person name="Zhou Y."/>
            <person name="Sheng Y."/>
            <person name="Liu T."/>
            <person name="Pan Y."/>
            <person name="Xia L."/>
            <person name="Li J."/>
            <person name="Zhao F."/>
            <person name="Cao W."/>
        </authorList>
    </citation>
    <scope>NUCLEOTIDE SEQUENCE</scope>
    <source>
        <strain evidence="3">Rsan-2018</strain>
        <tissue evidence="3">Larvae</tissue>
    </source>
</reference>
<dbReference type="AlphaFoldDB" id="A0A9D4TEB2"/>
<dbReference type="GO" id="GO:0005886">
    <property type="term" value="C:plasma membrane"/>
    <property type="evidence" value="ECO:0007669"/>
    <property type="project" value="UniProtKB-UniRule"/>
</dbReference>
<evidence type="ECO:0000256" key="1">
    <source>
        <dbReference type="RuleBase" id="RU367061"/>
    </source>
</evidence>
<gene>
    <name evidence="3" type="ORF">HPB52_025333</name>
</gene>
<evidence type="ECO:0000313" key="3">
    <source>
        <dbReference type="EMBL" id="KAH7987801.1"/>
    </source>
</evidence>
<reference evidence="3" key="1">
    <citation type="journal article" date="2020" name="Cell">
        <title>Large-Scale Comparative Analyses of Tick Genomes Elucidate Their Genetic Diversity and Vector Capacities.</title>
        <authorList>
            <consortium name="Tick Genome and Microbiome Consortium (TIGMIC)"/>
            <person name="Jia N."/>
            <person name="Wang J."/>
            <person name="Shi W."/>
            <person name="Du L."/>
            <person name="Sun Y."/>
            <person name="Zhan W."/>
            <person name="Jiang J.F."/>
            <person name="Wang Q."/>
            <person name="Zhang B."/>
            <person name="Ji P."/>
            <person name="Bell-Sakyi L."/>
            <person name="Cui X.M."/>
            <person name="Yuan T.T."/>
            <person name="Jiang B.G."/>
            <person name="Yang W.F."/>
            <person name="Lam T.T."/>
            <person name="Chang Q.C."/>
            <person name="Ding S.J."/>
            <person name="Wang X.J."/>
            <person name="Zhu J.G."/>
            <person name="Ruan X.D."/>
            <person name="Zhao L."/>
            <person name="Wei J.T."/>
            <person name="Ye R.Z."/>
            <person name="Que T.C."/>
            <person name="Du C.H."/>
            <person name="Zhou Y.H."/>
            <person name="Cheng J.X."/>
            <person name="Dai P.F."/>
            <person name="Guo W.B."/>
            <person name="Han X.H."/>
            <person name="Huang E.J."/>
            <person name="Li L.F."/>
            <person name="Wei W."/>
            <person name="Gao Y.C."/>
            <person name="Liu J.Z."/>
            <person name="Shao H.Z."/>
            <person name="Wang X."/>
            <person name="Wang C.C."/>
            <person name="Yang T.C."/>
            <person name="Huo Q.B."/>
            <person name="Li W."/>
            <person name="Chen H.Y."/>
            <person name="Chen S.E."/>
            <person name="Zhou L.G."/>
            <person name="Ni X.B."/>
            <person name="Tian J.H."/>
            <person name="Sheng Y."/>
            <person name="Liu T."/>
            <person name="Pan Y.S."/>
            <person name="Xia L.Y."/>
            <person name="Li J."/>
            <person name="Zhao F."/>
            <person name="Cao W.C."/>
        </authorList>
    </citation>
    <scope>NUCLEOTIDE SEQUENCE</scope>
    <source>
        <strain evidence="3">Rsan-2018</strain>
    </source>
</reference>